<evidence type="ECO:0000259" key="1">
    <source>
        <dbReference type="PROSITE" id="PS51272"/>
    </source>
</evidence>
<dbReference type="AlphaFoldDB" id="A0A1M6EJX5"/>
<dbReference type="Proteomes" id="UP000191240">
    <property type="component" value="Unassembled WGS sequence"/>
</dbReference>
<dbReference type="RefSeq" id="WP_080326017.1">
    <property type="nucleotide sequence ID" value="NZ_FQYW01000015.1"/>
</dbReference>
<evidence type="ECO:0000313" key="2">
    <source>
        <dbReference type="EMBL" id="SHI85719.1"/>
    </source>
</evidence>
<gene>
    <name evidence="2" type="ORF">SAMN02745671_01924</name>
</gene>
<dbReference type="EMBL" id="FQYW01000015">
    <property type="protein sequence ID" value="SHI85719.1"/>
    <property type="molecule type" value="Genomic_DNA"/>
</dbReference>
<accession>A0A1M6EJX5</accession>
<feature type="domain" description="SLH" evidence="1">
    <location>
        <begin position="26"/>
        <end position="89"/>
    </location>
</feature>
<dbReference type="PANTHER" id="PTHR43308">
    <property type="entry name" value="OUTER MEMBRANE PROTEIN ALPHA-RELATED"/>
    <property type="match status" value="1"/>
</dbReference>
<organism evidence="2 3">
    <name type="scientific">Anaerovibrio lipolyticus DSM 3074</name>
    <dbReference type="NCBI Taxonomy" id="1120997"/>
    <lineage>
        <taxon>Bacteria</taxon>
        <taxon>Bacillati</taxon>
        <taxon>Bacillota</taxon>
        <taxon>Negativicutes</taxon>
        <taxon>Selenomonadales</taxon>
        <taxon>Selenomonadaceae</taxon>
        <taxon>Anaerovibrio</taxon>
    </lineage>
</organism>
<evidence type="ECO:0000313" key="3">
    <source>
        <dbReference type="Proteomes" id="UP000191240"/>
    </source>
</evidence>
<dbReference type="InterPro" id="IPR051465">
    <property type="entry name" value="Cell_Envelope_Struct_Comp"/>
</dbReference>
<proteinExistence type="predicted"/>
<dbReference type="Pfam" id="PF00395">
    <property type="entry name" value="SLH"/>
    <property type="match status" value="1"/>
</dbReference>
<sequence>MKFQTAIKSVFVIYLLCLFSIGRAEASNHFRDVPADYWAYDVLDELHSHGIVQGFGDNSYRGDRNLTRYEMAQITARAMACATDKRDKELIDRLCAEFQEELKDLGVRVKYVKNWRLPCQYGIFQGTESNGDAQGGSGSAGYGS</sequence>
<name>A0A1M6EJX5_9FIRM</name>
<reference evidence="2 3" key="1">
    <citation type="submission" date="2016-11" db="EMBL/GenBank/DDBJ databases">
        <authorList>
            <person name="Jaros S."/>
            <person name="Januszkiewicz K."/>
            <person name="Wedrychowicz H."/>
        </authorList>
    </citation>
    <scope>NUCLEOTIDE SEQUENCE [LARGE SCALE GENOMIC DNA]</scope>
    <source>
        <strain evidence="2 3">DSM 3074</strain>
    </source>
</reference>
<dbReference type="PROSITE" id="PS51272">
    <property type="entry name" value="SLH"/>
    <property type="match status" value="1"/>
</dbReference>
<dbReference type="OrthoDB" id="5845122at2"/>
<dbReference type="PANTHER" id="PTHR43308:SF5">
    <property type="entry name" value="S-LAYER PROTEIN _ PEPTIDOGLYCAN ENDO-BETA-N-ACETYLGLUCOSAMINIDASE"/>
    <property type="match status" value="1"/>
</dbReference>
<dbReference type="InterPro" id="IPR001119">
    <property type="entry name" value="SLH_dom"/>
</dbReference>
<protein>
    <submittedName>
        <fullName evidence="2">S-layer homology domain-containing protein</fullName>
    </submittedName>
</protein>